<dbReference type="GO" id="GO:0019752">
    <property type="term" value="P:carboxylic acid metabolic process"/>
    <property type="evidence" value="ECO:0007669"/>
    <property type="project" value="InterPro"/>
</dbReference>
<dbReference type="InterPro" id="IPR010977">
    <property type="entry name" value="Aromatic_deC"/>
</dbReference>
<name>A0AAD1UUB5_EUPCR</name>
<protein>
    <submittedName>
        <fullName evidence="6">Uncharacterized protein</fullName>
    </submittedName>
</protein>
<evidence type="ECO:0000313" key="7">
    <source>
        <dbReference type="Proteomes" id="UP001295684"/>
    </source>
</evidence>
<dbReference type="EMBL" id="CAMPGE010013212">
    <property type="protein sequence ID" value="CAI2371955.1"/>
    <property type="molecule type" value="Genomic_DNA"/>
</dbReference>
<dbReference type="InterPro" id="IPR015424">
    <property type="entry name" value="PyrdxlP-dep_Trfase"/>
</dbReference>
<evidence type="ECO:0000256" key="5">
    <source>
        <dbReference type="RuleBase" id="RU000382"/>
    </source>
</evidence>
<evidence type="ECO:0000256" key="1">
    <source>
        <dbReference type="ARBA" id="ARBA00001933"/>
    </source>
</evidence>
<dbReference type="GO" id="GO:0016831">
    <property type="term" value="F:carboxy-lyase activity"/>
    <property type="evidence" value="ECO:0007669"/>
    <property type="project" value="UniProtKB-KW"/>
</dbReference>
<comment type="caution">
    <text evidence="6">The sequence shown here is derived from an EMBL/GenBank/DDBJ whole genome shotgun (WGS) entry which is preliminary data.</text>
</comment>
<dbReference type="SUPFAM" id="SSF53383">
    <property type="entry name" value="PLP-dependent transferases"/>
    <property type="match status" value="1"/>
</dbReference>
<evidence type="ECO:0000256" key="4">
    <source>
        <dbReference type="ARBA" id="ARBA00023239"/>
    </source>
</evidence>
<accession>A0AAD1UUB5</accession>
<evidence type="ECO:0000256" key="2">
    <source>
        <dbReference type="ARBA" id="ARBA00022793"/>
    </source>
</evidence>
<dbReference type="Gene3D" id="3.40.640.10">
    <property type="entry name" value="Type I PLP-dependent aspartate aminotransferase-like (Major domain)"/>
    <property type="match status" value="1"/>
</dbReference>
<dbReference type="PANTHER" id="PTHR11999:SF70">
    <property type="entry name" value="MIP05841P"/>
    <property type="match status" value="1"/>
</dbReference>
<dbReference type="PANTHER" id="PTHR11999">
    <property type="entry name" value="GROUP II PYRIDOXAL-5-PHOSPHATE DECARBOXYLASE"/>
    <property type="match status" value="1"/>
</dbReference>
<evidence type="ECO:0000313" key="6">
    <source>
        <dbReference type="EMBL" id="CAI2371955.1"/>
    </source>
</evidence>
<comment type="cofactor">
    <cofactor evidence="1 5">
        <name>pyridoxal 5'-phosphate</name>
        <dbReference type="ChEBI" id="CHEBI:597326"/>
    </cofactor>
</comment>
<dbReference type="AlphaFoldDB" id="A0AAD1UUB5"/>
<gene>
    <name evidence="6" type="ORF">ECRASSUSDP1_LOCUS13282</name>
</gene>
<sequence>MLQNIQKNHNKILKPVVLAAMASDRVPKKITPVQLPDTLPDEGMDISDAMAMFSKNYLSSYYGEDFEKDADKSFESDLPFEETPLGIRLTENSDKDFEKDRVSIPTILGDGLGCITNNPKFSWACNPCDTEFEIEVCDALAEQFGLNDEYLHVYNGVGIINSCESDGLFTILITAQFLKRQAIKDDSSTSDKFIVYCSKREEIYPIQRIARMQDMTLRQFSSPEELQDLIAEDKSNGLHPSLVIYDAKLQEEEKFKENLEHVESLCSSEAEENEIWMHVNLGHDGCLSMLDEYKYLTKVSSDSLIIEGSKHLETSFESSLMWVKNRERIENGMHLEAKITRKFGILFKSDKYSVDYKNYQVYLGKMNRAYKVWFAVNMHGLDGLKEKIRNSIS</sequence>
<organism evidence="6 7">
    <name type="scientific">Euplotes crassus</name>
    <dbReference type="NCBI Taxonomy" id="5936"/>
    <lineage>
        <taxon>Eukaryota</taxon>
        <taxon>Sar</taxon>
        <taxon>Alveolata</taxon>
        <taxon>Ciliophora</taxon>
        <taxon>Intramacronucleata</taxon>
        <taxon>Spirotrichea</taxon>
        <taxon>Hypotrichia</taxon>
        <taxon>Euplotida</taxon>
        <taxon>Euplotidae</taxon>
        <taxon>Moneuplotes</taxon>
    </lineage>
</organism>
<dbReference type="Proteomes" id="UP001295684">
    <property type="component" value="Unassembled WGS sequence"/>
</dbReference>
<dbReference type="InterPro" id="IPR002129">
    <property type="entry name" value="PyrdxlP-dep_de-COase"/>
</dbReference>
<proteinExistence type="inferred from homology"/>
<comment type="similarity">
    <text evidence="5">Belongs to the group II decarboxylase family.</text>
</comment>
<keyword evidence="2" id="KW-0210">Decarboxylase</keyword>
<evidence type="ECO:0000256" key="3">
    <source>
        <dbReference type="ARBA" id="ARBA00022898"/>
    </source>
</evidence>
<dbReference type="Pfam" id="PF00282">
    <property type="entry name" value="Pyridoxal_deC"/>
    <property type="match status" value="1"/>
</dbReference>
<dbReference type="GO" id="GO:0005737">
    <property type="term" value="C:cytoplasm"/>
    <property type="evidence" value="ECO:0007669"/>
    <property type="project" value="TreeGrafter"/>
</dbReference>
<reference evidence="6" key="1">
    <citation type="submission" date="2023-07" db="EMBL/GenBank/DDBJ databases">
        <authorList>
            <consortium name="AG Swart"/>
            <person name="Singh M."/>
            <person name="Singh A."/>
            <person name="Seah K."/>
            <person name="Emmerich C."/>
        </authorList>
    </citation>
    <scope>NUCLEOTIDE SEQUENCE</scope>
    <source>
        <strain evidence="6">DP1</strain>
    </source>
</reference>
<keyword evidence="4 5" id="KW-0456">Lyase</keyword>
<dbReference type="InterPro" id="IPR015421">
    <property type="entry name" value="PyrdxlP-dep_Trfase_major"/>
</dbReference>
<keyword evidence="3 5" id="KW-0663">Pyridoxal phosphate</keyword>
<dbReference type="GO" id="GO:0030170">
    <property type="term" value="F:pyridoxal phosphate binding"/>
    <property type="evidence" value="ECO:0007669"/>
    <property type="project" value="InterPro"/>
</dbReference>
<keyword evidence="7" id="KW-1185">Reference proteome</keyword>